<keyword evidence="2" id="KW-1185">Reference proteome</keyword>
<reference evidence="1 2" key="1">
    <citation type="submission" date="2018-11" db="EMBL/GenBank/DDBJ databases">
        <authorList>
            <consortium name="Pathogen Informatics"/>
        </authorList>
    </citation>
    <scope>NUCLEOTIDE SEQUENCE [LARGE SCALE GENOMIC DNA]</scope>
</reference>
<dbReference type="Proteomes" id="UP000270094">
    <property type="component" value="Unassembled WGS sequence"/>
</dbReference>
<feature type="non-terminal residue" evidence="1">
    <location>
        <position position="47"/>
    </location>
</feature>
<proteinExistence type="predicted"/>
<evidence type="ECO:0000313" key="1">
    <source>
        <dbReference type="EMBL" id="VDM68917.1"/>
    </source>
</evidence>
<gene>
    <name evidence="1" type="ORF">SVUK_LOCUS3915</name>
</gene>
<dbReference type="EMBL" id="UYYB01010428">
    <property type="protein sequence ID" value="VDM68917.1"/>
    <property type="molecule type" value="Genomic_DNA"/>
</dbReference>
<organism evidence="1 2">
    <name type="scientific">Strongylus vulgaris</name>
    <name type="common">Blood worm</name>
    <dbReference type="NCBI Taxonomy" id="40348"/>
    <lineage>
        <taxon>Eukaryota</taxon>
        <taxon>Metazoa</taxon>
        <taxon>Ecdysozoa</taxon>
        <taxon>Nematoda</taxon>
        <taxon>Chromadorea</taxon>
        <taxon>Rhabditida</taxon>
        <taxon>Rhabditina</taxon>
        <taxon>Rhabditomorpha</taxon>
        <taxon>Strongyloidea</taxon>
        <taxon>Strongylidae</taxon>
        <taxon>Strongylus</taxon>
    </lineage>
</organism>
<evidence type="ECO:0000313" key="2">
    <source>
        <dbReference type="Proteomes" id="UP000270094"/>
    </source>
</evidence>
<accession>A0A3P7IXI6</accession>
<sequence>MNDIGGCDKTAYGWHPLSPDGATDDATYASVVKTEFPLDDDMFDISK</sequence>
<protein>
    <submittedName>
        <fullName evidence="1">Uncharacterized protein</fullName>
    </submittedName>
</protein>
<dbReference type="AlphaFoldDB" id="A0A3P7IXI6"/>
<dbReference type="OrthoDB" id="5894183at2759"/>
<name>A0A3P7IXI6_STRVU</name>